<dbReference type="KEGG" id="muo:115460313"/>
<proteinExistence type="predicted"/>
<dbReference type="FunCoup" id="A0A6P7X0D6">
    <property type="interactions" value="465"/>
</dbReference>
<evidence type="ECO:0000313" key="2">
    <source>
        <dbReference type="Proteomes" id="UP000515156"/>
    </source>
</evidence>
<evidence type="ECO:0000256" key="1">
    <source>
        <dbReference type="SAM" id="MobiDB-lite"/>
    </source>
</evidence>
<reference evidence="3" key="1">
    <citation type="submission" date="2025-08" db="UniProtKB">
        <authorList>
            <consortium name="RefSeq"/>
        </authorList>
    </citation>
    <scope>IDENTIFICATION</scope>
</reference>
<feature type="region of interest" description="Disordered" evidence="1">
    <location>
        <begin position="1"/>
        <end position="57"/>
    </location>
</feature>
<dbReference type="InParanoid" id="A0A6P7X0D6"/>
<gene>
    <name evidence="3" type="primary">LOC115460313</name>
</gene>
<sequence length="218" mass="24052">MERSQRSEAAGALEAKAEGEGEEEELQNSGRDSGNVSQSHSNASGLGEEEGKEPGAGGFQALLSRTAAEYSSYVLQSCFSDEIETLEKSLEDLLTRVDEFVGMLDMIRNDSSQVVNESVPQIHAKAAEMRTVYRKIDKLETFVKTVGNTVSVLEEQVSQAETDLGAFPSPLRKFIHSISVPPFLSKFSSTRQQQTQYVPPVIFKTKDYFPGHNEELHS</sequence>
<dbReference type="AlphaFoldDB" id="A0A6P7X0D6"/>
<dbReference type="Proteomes" id="UP000515156">
    <property type="component" value="Chromosome 1"/>
</dbReference>
<protein>
    <submittedName>
        <fullName evidence="3">Biogenesis of lysosome-related organelles complex 1 subunit 4-like</fullName>
    </submittedName>
</protein>
<dbReference type="PANTHER" id="PTHR16230:SF4">
    <property type="entry name" value="BIOGENESIS OF LYSOSOME-RELATED ORGANELLES COMPLEX 1 SUBUNIT 4"/>
    <property type="match status" value="1"/>
</dbReference>
<dbReference type="InterPro" id="IPR024857">
    <property type="entry name" value="Cappuccino"/>
</dbReference>
<name>A0A6P7X0D6_9AMPH</name>
<dbReference type="PANTHER" id="PTHR16230">
    <property type="entry name" value="CAPPUCCINO"/>
    <property type="match status" value="1"/>
</dbReference>
<organism evidence="2 3">
    <name type="scientific">Microcaecilia unicolor</name>
    <dbReference type="NCBI Taxonomy" id="1415580"/>
    <lineage>
        <taxon>Eukaryota</taxon>
        <taxon>Metazoa</taxon>
        <taxon>Chordata</taxon>
        <taxon>Craniata</taxon>
        <taxon>Vertebrata</taxon>
        <taxon>Euteleostomi</taxon>
        <taxon>Amphibia</taxon>
        <taxon>Gymnophiona</taxon>
        <taxon>Siphonopidae</taxon>
        <taxon>Microcaecilia</taxon>
    </lineage>
</organism>
<dbReference type="RefSeq" id="XP_030045963.1">
    <property type="nucleotide sequence ID" value="XM_030190103.1"/>
</dbReference>
<dbReference type="GO" id="GO:0031083">
    <property type="term" value="C:BLOC-1 complex"/>
    <property type="evidence" value="ECO:0007669"/>
    <property type="project" value="TreeGrafter"/>
</dbReference>
<keyword evidence="2" id="KW-1185">Reference proteome</keyword>
<feature type="compositionally biased region" description="Polar residues" evidence="1">
    <location>
        <begin position="27"/>
        <end position="44"/>
    </location>
</feature>
<accession>A0A6P7X0D6</accession>
<dbReference type="GeneID" id="115460313"/>
<evidence type="ECO:0000313" key="3">
    <source>
        <dbReference type="RefSeq" id="XP_030045963.1"/>
    </source>
</evidence>
<dbReference type="OrthoDB" id="2372305at2759"/>